<protein>
    <submittedName>
        <fullName evidence="1">Uncharacterized protein</fullName>
    </submittedName>
</protein>
<evidence type="ECO:0000313" key="2">
    <source>
        <dbReference type="Proteomes" id="UP000671879"/>
    </source>
</evidence>
<evidence type="ECO:0000313" key="1">
    <source>
        <dbReference type="EMBL" id="QTX32592.1"/>
    </source>
</evidence>
<gene>
    <name evidence="1" type="ORF">KAR29_01220</name>
</gene>
<dbReference type="AlphaFoldDB" id="A0A9Q7EZW3"/>
<dbReference type="KEGG" id="aram:KAR29_01220"/>
<sequence length="49" mass="5462">MAEYSIKLVYVGGAPYWRLPGGAFREAEVRNGRIVEPGLRLKDNGVSLR</sequence>
<keyword evidence="2" id="KW-1185">Reference proteome</keyword>
<dbReference type="EMBL" id="CP072943">
    <property type="protein sequence ID" value="QTX32592.1"/>
    <property type="molecule type" value="Genomic_DNA"/>
</dbReference>
<accession>A0A9Q7EZW3</accession>
<name>A0A9Q7EZW3_9BACT</name>
<organism evidence="1 2">
    <name type="scientific">Aminithiophilus ramosus</name>
    <dbReference type="NCBI Taxonomy" id="3029084"/>
    <lineage>
        <taxon>Bacteria</taxon>
        <taxon>Thermotogati</taxon>
        <taxon>Synergistota</taxon>
        <taxon>Synergistia</taxon>
        <taxon>Synergistales</taxon>
        <taxon>Aminithiophilaceae</taxon>
        <taxon>Aminithiophilus</taxon>
    </lineage>
</organism>
<dbReference type="Proteomes" id="UP000671879">
    <property type="component" value="Chromosome"/>
</dbReference>
<proteinExistence type="predicted"/>
<dbReference type="RefSeq" id="WP_274373839.1">
    <property type="nucleotide sequence ID" value="NZ_CP072943.1"/>
</dbReference>
<reference evidence="2" key="1">
    <citation type="submission" date="2021-04" db="EMBL/GenBank/DDBJ databases">
        <title>A novel Synergistetes isolate from a pyrite-forming mixed culture.</title>
        <authorList>
            <person name="Bunk B."/>
            <person name="Sproer C."/>
            <person name="Spring S."/>
            <person name="Pester M."/>
        </authorList>
    </citation>
    <scope>NUCLEOTIDE SEQUENCE [LARGE SCALE GENOMIC DNA]</scope>
    <source>
        <strain evidence="2">J.5.4.2-T.3.5.2</strain>
    </source>
</reference>